<dbReference type="InterPro" id="IPR046539">
    <property type="entry name" value="DUF6604"/>
</dbReference>
<feature type="region of interest" description="Disordered" evidence="2">
    <location>
        <begin position="185"/>
        <end position="241"/>
    </location>
</feature>
<dbReference type="AlphaFoldDB" id="A0A194UNH8"/>
<evidence type="ECO:0000259" key="3">
    <source>
        <dbReference type="Pfam" id="PF20253"/>
    </source>
</evidence>
<dbReference type="PANTHER" id="PTHR38795:SF1">
    <property type="entry name" value="DUF6604 DOMAIN-CONTAINING PROTEIN"/>
    <property type="match status" value="1"/>
</dbReference>
<sequence>MDSSTNFRGGTWHRYKLGQAQFTKWLKQTAEKFTPTTASTAKGAGSLSTASKKSQKKAAKAGVDNDVAVHWRELEAMASNIVENAKPEDIPPAPLNILRDVIGLRKKSARFFSRAAVEEGNEGLRDKNVTHEHIIKVLERVLGKFESLVSKGTQAAKDMAMSASGIRMDLNDLNNMFEHLELQTSPEVAEEEVSSDVENQPEVSASAKKASKKSTKGGKKVQKGGKAKKQRESTSKSAEKQDSSWIDDVDFGLEYEDDDEEFDYYMMIYCFFEDFNLIRSYICERWCDYFYDRSISLNTLSVITNAAFELFHQMEHDLIIDMRRIGIRDRNMGSYEFMMMAIFTEFGMEHIDYDSYEALSNEESNERIWKDEWDWLASPAFCTVQQILRMIPLGKTPMVRRKDRTPPVYGGLTVRELESFKDVVITDLMLDVVCVKALKKNGGAPALLPAESELLLGFQDALRNYDFSSAFIFSMQLYCDIRYILEDTVVHPFEQLQKTAQRSGRLIPLMIERASGPRFELRRTLRQRQKELHRFMLNDVVMEDKLPRYLGAGLEEDDVEDFFLLKHEPVWAGLLDFRVKLVMNELGHEYVNRSFLVEAAAYLYAAARAASKQLPDQEEFPVWEDMEKFLASYMDDTALKRGILSGGDDPVAIIRNFKDIMPENAIDPKPNHAALDSVPGQTEEFKQSVRIRQQLSKRYASIDRENQFFMEYMRGLIQQRLEPELGKLESLDDMSAILQDISGNKYSGQAHSQGGPLPDARRELAAERRALKQKQQKRRALLAQLSPIQQIQILEDVVTEQLEGLLSIDFVQLFHTTSSLLYFVGMAHIKNFKWDFGLESGSPPSSVDDTVRVPLLLGEILGGDPEKDKEVLCDLVRSVRVIVALPGKPLSEDEEEEWEDEDSGDNSDD</sequence>
<evidence type="ECO:0000313" key="4">
    <source>
        <dbReference type="EMBL" id="KUI53208.1"/>
    </source>
</evidence>
<feature type="compositionally biased region" description="Basic and acidic residues" evidence="2">
    <location>
        <begin position="230"/>
        <end position="241"/>
    </location>
</feature>
<dbReference type="Proteomes" id="UP000078576">
    <property type="component" value="Unassembled WGS sequence"/>
</dbReference>
<accession>A0A194UNH8</accession>
<dbReference type="PANTHER" id="PTHR38795">
    <property type="entry name" value="DUF6604 DOMAIN-CONTAINING PROTEIN"/>
    <property type="match status" value="1"/>
</dbReference>
<reference evidence="5" key="1">
    <citation type="submission" date="2014-12" db="EMBL/GenBank/DDBJ databases">
        <title>Genome Sequence of Valsa Canker Pathogens Uncovers a Specific Adaption of Colonization on Woody Bark.</title>
        <authorList>
            <person name="Yin Z."/>
            <person name="Liu H."/>
            <person name="Gao X."/>
            <person name="Li Z."/>
            <person name="Song N."/>
            <person name="Ke X."/>
            <person name="Dai Q."/>
            <person name="Wu Y."/>
            <person name="Sun Y."/>
            <person name="Xu J.-R."/>
            <person name="Kang Z.K."/>
            <person name="Wang L."/>
            <person name="Huang L."/>
        </authorList>
    </citation>
    <scope>NUCLEOTIDE SEQUENCE [LARGE SCALE GENOMIC DNA]</scope>
    <source>
        <strain evidence="5">SXYL134</strain>
    </source>
</reference>
<feature type="region of interest" description="Disordered" evidence="2">
    <location>
        <begin position="37"/>
        <end position="61"/>
    </location>
</feature>
<keyword evidence="1" id="KW-0175">Coiled coil</keyword>
<keyword evidence="5" id="KW-1185">Reference proteome</keyword>
<feature type="region of interest" description="Disordered" evidence="2">
    <location>
        <begin position="888"/>
        <end position="909"/>
    </location>
</feature>
<feature type="compositionally biased region" description="Basic residues" evidence="2">
    <location>
        <begin position="209"/>
        <end position="229"/>
    </location>
</feature>
<evidence type="ECO:0000313" key="5">
    <source>
        <dbReference type="Proteomes" id="UP000078576"/>
    </source>
</evidence>
<dbReference type="STRING" id="694573.A0A194UNH8"/>
<feature type="compositionally biased region" description="Acidic residues" evidence="2">
    <location>
        <begin position="892"/>
        <end position="909"/>
    </location>
</feature>
<protein>
    <recommendedName>
        <fullName evidence="3">DUF6604 domain-containing protein</fullName>
    </recommendedName>
</protein>
<dbReference type="EMBL" id="KN714668">
    <property type="protein sequence ID" value="KUI53208.1"/>
    <property type="molecule type" value="Genomic_DNA"/>
</dbReference>
<name>A0A194UNH8_CYTMA</name>
<dbReference type="OrthoDB" id="5238236at2759"/>
<evidence type="ECO:0000256" key="1">
    <source>
        <dbReference type="SAM" id="Coils"/>
    </source>
</evidence>
<proteinExistence type="predicted"/>
<dbReference type="Pfam" id="PF20253">
    <property type="entry name" value="DUF6604"/>
    <property type="match status" value="1"/>
</dbReference>
<gene>
    <name evidence="4" type="ORF">VP1G_00701</name>
</gene>
<organism evidence="4 5">
    <name type="scientific">Cytospora mali</name>
    <name type="common">Apple Valsa canker fungus</name>
    <name type="synonym">Valsa mali</name>
    <dbReference type="NCBI Taxonomy" id="578113"/>
    <lineage>
        <taxon>Eukaryota</taxon>
        <taxon>Fungi</taxon>
        <taxon>Dikarya</taxon>
        <taxon>Ascomycota</taxon>
        <taxon>Pezizomycotina</taxon>
        <taxon>Sordariomycetes</taxon>
        <taxon>Sordariomycetidae</taxon>
        <taxon>Diaporthales</taxon>
        <taxon>Cytosporaceae</taxon>
        <taxon>Cytospora</taxon>
    </lineage>
</organism>
<feature type="domain" description="DUF6604" evidence="3">
    <location>
        <begin position="13"/>
        <end position="319"/>
    </location>
</feature>
<feature type="coiled-coil region" evidence="1">
    <location>
        <begin position="757"/>
        <end position="784"/>
    </location>
</feature>
<evidence type="ECO:0000256" key="2">
    <source>
        <dbReference type="SAM" id="MobiDB-lite"/>
    </source>
</evidence>